<keyword evidence="3" id="KW-1052">Target cell membrane</keyword>
<dbReference type="Pfam" id="PF00023">
    <property type="entry name" value="Ank"/>
    <property type="match status" value="1"/>
</dbReference>
<comment type="similarity">
    <text evidence="9">Belongs to the cationic peptide 01 (latrotoxin) family. 03 (alpha-latrotoxin) subfamily.</text>
</comment>
<reference evidence="13" key="2">
    <citation type="submission" date="2018-11" db="EMBL/GenBank/DDBJ databases">
        <title>Trombidioid mite genomics.</title>
        <authorList>
            <person name="Dong X."/>
        </authorList>
    </citation>
    <scope>NUCLEOTIDE SEQUENCE</scope>
    <source>
        <strain evidence="13">UoL-WK</strain>
    </source>
</reference>
<evidence type="ECO:0000256" key="2">
    <source>
        <dbReference type="ARBA" id="ARBA00022483"/>
    </source>
</evidence>
<evidence type="ECO:0000313" key="15">
    <source>
        <dbReference type="Proteomes" id="UP000285301"/>
    </source>
</evidence>
<gene>
    <name evidence="14" type="ORF">B4U79_07114</name>
    <name evidence="13" type="ORF">B4U79_07653</name>
</gene>
<dbReference type="GO" id="GO:0006887">
    <property type="term" value="P:exocytosis"/>
    <property type="evidence" value="ECO:0007669"/>
    <property type="project" value="UniProtKB-KW"/>
</dbReference>
<keyword evidence="6 12" id="KW-0040">ANK repeat</keyword>
<dbReference type="EMBL" id="NCKU01015470">
    <property type="protein sequence ID" value="RWR99375.1"/>
    <property type="molecule type" value="Genomic_DNA"/>
</dbReference>
<dbReference type="InterPro" id="IPR002110">
    <property type="entry name" value="Ankyrin_rpt"/>
</dbReference>
<reference evidence="13 15" key="1">
    <citation type="journal article" date="2018" name="Gigascience">
        <title>Genomes of trombidid mites reveal novel predicted allergens and laterally-transferred genes associated with secondary metabolism.</title>
        <authorList>
            <person name="Dong X."/>
            <person name="Chaisiri K."/>
            <person name="Xia D."/>
            <person name="Armstrong S.D."/>
            <person name="Fang Y."/>
            <person name="Donnelly M.J."/>
            <person name="Kadowaki T."/>
            <person name="McGarry J.W."/>
            <person name="Darby A.C."/>
            <person name="Makepeace B.L."/>
        </authorList>
    </citation>
    <scope>NUCLEOTIDE SEQUENCE [LARGE SCALE GENOMIC DNA]</scope>
    <source>
        <strain evidence="13">UoL-WK</strain>
    </source>
</reference>
<organism evidence="13 15">
    <name type="scientific">Dinothrombium tinctorium</name>
    <dbReference type="NCBI Taxonomy" id="1965070"/>
    <lineage>
        <taxon>Eukaryota</taxon>
        <taxon>Metazoa</taxon>
        <taxon>Ecdysozoa</taxon>
        <taxon>Arthropoda</taxon>
        <taxon>Chelicerata</taxon>
        <taxon>Arachnida</taxon>
        <taxon>Acari</taxon>
        <taxon>Acariformes</taxon>
        <taxon>Trombidiformes</taxon>
        <taxon>Prostigmata</taxon>
        <taxon>Anystina</taxon>
        <taxon>Parasitengona</taxon>
        <taxon>Trombidioidea</taxon>
        <taxon>Trombidiidae</taxon>
        <taxon>Dinothrombium</taxon>
    </lineage>
</organism>
<evidence type="ECO:0000256" key="5">
    <source>
        <dbReference type="ARBA" id="ARBA00023028"/>
    </source>
</evidence>
<keyword evidence="5" id="KW-0528">Neurotoxin</keyword>
<dbReference type="Gene3D" id="1.25.40.20">
    <property type="entry name" value="Ankyrin repeat-containing domain"/>
    <property type="match status" value="1"/>
</dbReference>
<dbReference type="STRING" id="1965070.A0A443Q8Q0"/>
<evidence type="ECO:0000256" key="11">
    <source>
        <dbReference type="ARBA" id="ARBA00049811"/>
    </source>
</evidence>
<evidence type="ECO:0000256" key="12">
    <source>
        <dbReference type="PROSITE-ProRule" id="PRU00023"/>
    </source>
</evidence>
<dbReference type="PANTHER" id="PTHR24198">
    <property type="entry name" value="ANKYRIN REPEAT AND PROTEIN KINASE DOMAIN-CONTAINING PROTEIN"/>
    <property type="match status" value="1"/>
</dbReference>
<evidence type="ECO:0000256" key="6">
    <source>
        <dbReference type="ARBA" id="ARBA00023043"/>
    </source>
</evidence>
<evidence type="ECO:0000313" key="13">
    <source>
        <dbReference type="EMBL" id="RWR99357.1"/>
    </source>
</evidence>
<name>A0A443Q8Q0_9ACAR</name>
<dbReference type="GO" id="GO:0044218">
    <property type="term" value="C:other organism cell membrane"/>
    <property type="evidence" value="ECO:0007669"/>
    <property type="project" value="UniProtKB-KW"/>
</dbReference>
<feature type="non-terminal residue" evidence="13">
    <location>
        <position position="175"/>
    </location>
</feature>
<evidence type="ECO:0000313" key="14">
    <source>
        <dbReference type="EMBL" id="RWR99375.1"/>
    </source>
</evidence>
<dbReference type="SMART" id="SM00248">
    <property type="entry name" value="ANK"/>
    <property type="match status" value="3"/>
</dbReference>
<keyword evidence="5" id="KW-0800">Toxin</keyword>
<proteinExistence type="inferred from homology"/>
<evidence type="ECO:0000256" key="4">
    <source>
        <dbReference type="ARBA" id="ARBA00022737"/>
    </source>
</evidence>
<evidence type="ECO:0000256" key="1">
    <source>
        <dbReference type="ARBA" id="ARBA00004175"/>
    </source>
</evidence>
<feature type="repeat" description="ANK" evidence="12">
    <location>
        <begin position="82"/>
        <end position="110"/>
    </location>
</feature>
<keyword evidence="2" id="KW-0268">Exocytosis</keyword>
<keyword evidence="4" id="KW-0677">Repeat</keyword>
<dbReference type="EMBL" id="NCKU01015525">
    <property type="protein sequence ID" value="RWR99357.1"/>
    <property type="molecule type" value="Genomic_DNA"/>
</dbReference>
<evidence type="ECO:0000256" key="3">
    <source>
        <dbReference type="ARBA" id="ARBA00022537"/>
    </source>
</evidence>
<comment type="subcellular location">
    <subcellularLocation>
        <location evidence="1">Target cell membrane</location>
    </subcellularLocation>
</comment>
<dbReference type="PROSITE" id="PS50297">
    <property type="entry name" value="ANK_REP_REGION"/>
    <property type="match status" value="3"/>
</dbReference>
<keyword evidence="15" id="KW-1185">Reference proteome</keyword>
<comment type="caution">
    <text evidence="13">The sequence shown here is derived from an EMBL/GenBank/DDBJ whole genome shotgun (WGS) entry which is preliminary data.</text>
</comment>
<keyword evidence="5" id="KW-0638">Presynaptic neurotoxin</keyword>
<evidence type="ECO:0000256" key="9">
    <source>
        <dbReference type="ARBA" id="ARBA00049657"/>
    </source>
</evidence>
<dbReference type="Proteomes" id="UP000285301">
    <property type="component" value="Unassembled WGS sequence"/>
</dbReference>
<evidence type="ECO:0000256" key="10">
    <source>
        <dbReference type="ARBA" id="ARBA00049715"/>
    </source>
</evidence>
<dbReference type="Pfam" id="PF12796">
    <property type="entry name" value="Ank_2"/>
    <property type="match status" value="1"/>
</dbReference>
<evidence type="ECO:0000256" key="8">
    <source>
        <dbReference type="ARBA" id="ARBA00023298"/>
    </source>
</evidence>
<dbReference type="GO" id="GO:0044231">
    <property type="term" value="C:host cell presynaptic membrane"/>
    <property type="evidence" value="ECO:0007669"/>
    <property type="project" value="UniProtKB-KW"/>
</dbReference>
<evidence type="ECO:0000256" key="7">
    <source>
        <dbReference type="ARBA" id="ARBA00023136"/>
    </source>
</evidence>
<dbReference type="AlphaFoldDB" id="A0A443Q8Q0"/>
<sequence>MSVESKINKEANSIFAAIRNGTGCVEQELSSRKYDLNAVDIRGYSPILLAANEGNLLLIELLIKHGAAFNDKTRPENVHCDPLHIAAKKGYLDVIKLLVKNEANVNAFDSIGRTPLWYALLGGHSEVCKILLRKGARSRINCFEKSSTIAVESISVRLSSACLDSEELTFEIGRG</sequence>
<comment type="subunit">
    <text evidence="10">Homotetramer in membranes.</text>
</comment>
<dbReference type="PANTHER" id="PTHR24198:SF165">
    <property type="entry name" value="ANKYRIN REPEAT-CONTAINING PROTEIN-RELATED"/>
    <property type="match status" value="1"/>
</dbReference>
<accession>A0A443Q8Q0</accession>
<dbReference type="OrthoDB" id="539213at2759"/>
<dbReference type="InterPro" id="IPR036770">
    <property type="entry name" value="Ankyrin_rpt-contain_sf"/>
</dbReference>
<feature type="repeat" description="ANK" evidence="12">
    <location>
        <begin position="111"/>
        <end position="136"/>
    </location>
</feature>
<dbReference type="SUPFAM" id="SSF48403">
    <property type="entry name" value="Ankyrin repeat"/>
    <property type="match status" value="1"/>
</dbReference>
<feature type="repeat" description="ANK" evidence="12">
    <location>
        <begin position="42"/>
        <end position="74"/>
    </location>
</feature>
<protein>
    <recommendedName>
        <fullName evidence="11">Alpha-latrotoxin</fullName>
    </recommendedName>
</protein>
<keyword evidence="8" id="KW-1053">Target membrane</keyword>
<keyword evidence="7" id="KW-0472">Membrane</keyword>
<dbReference type="PROSITE" id="PS50088">
    <property type="entry name" value="ANK_REPEAT"/>
    <property type="match status" value="3"/>
</dbReference>